<dbReference type="EMBL" id="JAANHS010000002">
    <property type="protein sequence ID" value="NHB75867.1"/>
    <property type="molecule type" value="Genomic_DNA"/>
</dbReference>
<keyword evidence="2" id="KW-1185">Reference proteome</keyword>
<evidence type="ECO:0000313" key="2">
    <source>
        <dbReference type="Proteomes" id="UP001515660"/>
    </source>
</evidence>
<evidence type="ECO:0000313" key="1">
    <source>
        <dbReference type="EMBL" id="NHB75867.1"/>
    </source>
</evidence>
<organism evidence="1 2">
    <name type="scientific">Rhodobacter calidifons</name>
    <dbReference type="NCBI Taxonomy" id="2715277"/>
    <lineage>
        <taxon>Bacteria</taxon>
        <taxon>Pseudomonadati</taxon>
        <taxon>Pseudomonadota</taxon>
        <taxon>Alphaproteobacteria</taxon>
        <taxon>Rhodobacterales</taxon>
        <taxon>Rhodobacter group</taxon>
        <taxon>Rhodobacter</taxon>
    </lineage>
</organism>
<gene>
    <name evidence="1" type="ORF">G8O29_03805</name>
</gene>
<dbReference type="RefSeq" id="WP_166401888.1">
    <property type="nucleotide sequence ID" value="NZ_JAANHS010000002.1"/>
</dbReference>
<accession>A0ABX0G4G5</accession>
<protein>
    <submittedName>
        <fullName evidence="1">Uncharacterized protein</fullName>
    </submittedName>
</protein>
<reference evidence="1 2" key="1">
    <citation type="journal article" date="2022" name="Microorganisms">
        <title>Genome Sequence and Characterization of a Xanthorhodopsin-Containing, Aerobic Anoxygenic Phototrophic Rhodobacter Species, Isolated from Mesophilic Conditions at Yellowstone National Park.</title>
        <authorList>
            <person name="Kyndt J.A."/>
            <person name="Robertson S."/>
            <person name="Shoffstall I.B."/>
            <person name="Ramaley R.F."/>
            <person name="Meyer T.E."/>
        </authorList>
    </citation>
    <scope>NUCLEOTIDE SEQUENCE [LARGE SCALE GENOMIC DNA]</scope>
    <source>
        <strain evidence="1 2">M37P</strain>
    </source>
</reference>
<dbReference type="Proteomes" id="UP001515660">
    <property type="component" value="Unassembled WGS sequence"/>
</dbReference>
<proteinExistence type="predicted"/>
<sequence>MHVFRFLVLYFTIASPISAQQGPELHPFHQIWFFSAPVSHEAYPRIFYQACNRSEGSTAFRWLGAGFGVAASAELPSNICAFKNTYSNASRSPKPYDVTVQGRGTGPIMTWTWDAPDSLLSQIYSYVEATISGPDGYADQSVISIGVIVNESGGAEIRISSSGVFDSLVVVFPEGLVNPNDVLNLGDTNAEISGRQLSDLTELSSPDTESLFGDQKAELQSVLIEGQASGGFSTNFKVEDLTQLGGTVVIFGRVDNDIVILNETAIPEVLR</sequence>
<name>A0ABX0G4G5_9RHOB</name>
<comment type="caution">
    <text evidence="1">The sequence shown here is derived from an EMBL/GenBank/DDBJ whole genome shotgun (WGS) entry which is preliminary data.</text>
</comment>